<organism evidence="1 2">
    <name type="scientific">Dreissena polymorpha</name>
    <name type="common">Zebra mussel</name>
    <name type="synonym">Mytilus polymorpha</name>
    <dbReference type="NCBI Taxonomy" id="45954"/>
    <lineage>
        <taxon>Eukaryota</taxon>
        <taxon>Metazoa</taxon>
        <taxon>Spiralia</taxon>
        <taxon>Lophotrochozoa</taxon>
        <taxon>Mollusca</taxon>
        <taxon>Bivalvia</taxon>
        <taxon>Autobranchia</taxon>
        <taxon>Heteroconchia</taxon>
        <taxon>Euheterodonta</taxon>
        <taxon>Imparidentia</taxon>
        <taxon>Neoheterodontei</taxon>
        <taxon>Myida</taxon>
        <taxon>Dreissenoidea</taxon>
        <taxon>Dreissenidae</taxon>
        <taxon>Dreissena</taxon>
    </lineage>
</organism>
<protein>
    <submittedName>
        <fullName evidence="1">Uncharacterized protein</fullName>
    </submittedName>
</protein>
<name>A0A9D4I016_DREPO</name>
<dbReference type="AlphaFoldDB" id="A0A9D4I016"/>
<reference evidence="1" key="1">
    <citation type="journal article" date="2019" name="bioRxiv">
        <title>The Genome of the Zebra Mussel, Dreissena polymorpha: A Resource for Invasive Species Research.</title>
        <authorList>
            <person name="McCartney M.A."/>
            <person name="Auch B."/>
            <person name="Kono T."/>
            <person name="Mallez S."/>
            <person name="Zhang Y."/>
            <person name="Obille A."/>
            <person name="Becker A."/>
            <person name="Abrahante J.E."/>
            <person name="Garbe J."/>
            <person name="Badalamenti J.P."/>
            <person name="Herman A."/>
            <person name="Mangelson H."/>
            <person name="Liachko I."/>
            <person name="Sullivan S."/>
            <person name="Sone E.D."/>
            <person name="Koren S."/>
            <person name="Silverstein K.A.T."/>
            <person name="Beckman K.B."/>
            <person name="Gohl D.M."/>
        </authorList>
    </citation>
    <scope>NUCLEOTIDE SEQUENCE</scope>
    <source>
        <strain evidence="1">Duluth1</strain>
        <tissue evidence="1">Whole animal</tissue>
    </source>
</reference>
<dbReference type="Proteomes" id="UP000828390">
    <property type="component" value="Unassembled WGS sequence"/>
</dbReference>
<keyword evidence="2" id="KW-1185">Reference proteome</keyword>
<proteinExistence type="predicted"/>
<gene>
    <name evidence="1" type="ORF">DPMN_048320</name>
</gene>
<evidence type="ECO:0000313" key="2">
    <source>
        <dbReference type="Proteomes" id="UP000828390"/>
    </source>
</evidence>
<comment type="caution">
    <text evidence="1">The sequence shown here is derived from an EMBL/GenBank/DDBJ whole genome shotgun (WGS) entry which is preliminary data.</text>
</comment>
<dbReference type="EMBL" id="JAIWYP010000011">
    <property type="protein sequence ID" value="KAH3741595.1"/>
    <property type="molecule type" value="Genomic_DNA"/>
</dbReference>
<sequence length="60" mass="6513">METSLAQRVVCGDVAKPGTYTNRSSFDGRQYGLLLANTCCGHFPDVLCGFMLHIQVMTSA</sequence>
<accession>A0A9D4I016</accession>
<evidence type="ECO:0000313" key="1">
    <source>
        <dbReference type="EMBL" id="KAH3741595.1"/>
    </source>
</evidence>
<reference evidence="1" key="2">
    <citation type="submission" date="2020-11" db="EMBL/GenBank/DDBJ databases">
        <authorList>
            <person name="McCartney M.A."/>
            <person name="Auch B."/>
            <person name="Kono T."/>
            <person name="Mallez S."/>
            <person name="Becker A."/>
            <person name="Gohl D.M."/>
            <person name="Silverstein K.A.T."/>
            <person name="Koren S."/>
            <person name="Bechman K.B."/>
            <person name="Herman A."/>
            <person name="Abrahante J.E."/>
            <person name="Garbe J."/>
        </authorList>
    </citation>
    <scope>NUCLEOTIDE SEQUENCE</scope>
    <source>
        <strain evidence="1">Duluth1</strain>
        <tissue evidence="1">Whole animal</tissue>
    </source>
</reference>